<evidence type="ECO:0000256" key="1">
    <source>
        <dbReference type="SAM" id="Phobius"/>
    </source>
</evidence>
<reference evidence="3 4" key="2">
    <citation type="submission" date="2011-11" db="EMBL/GenBank/DDBJ databases">
        <authorList>
            <consortium name="US DOE Joint Genome Institute"/>
            <person name="Lucas S."/>
            <person name="Han J."/>
            <person name="Lapidus A."/>
            <person name="Cheng J.-F."/>
            <person name="Goodwin L."/>
            <person name="Pitluck S."/>
            <person name="Peters L."/>
            <person name="Ovchinnikova G."/>
            <person name="Zhang X."/>
            <person name="Detter J.C."/>
            <person name="Han C."/>
            <person name="Tapia R."/>
            <person name="Land M."/>
            <person name="Hauser L."/>
            <person name="Kyrpides N."/>
            <person name="Ivanova N."/>
            <person name="Pagani I."/>
            <person name="Vogl K."/>
            <person name="Liu Z."/>
            <person name="Overmann J."/>
            <person name="Frigaard N.-U."/>
            <person name="Bryant D."/>
            <person name="Woyke T."/>
        </authorList>
    </citation>
    <scope>NUCLEOTIDE SEQUENCE [LARGE SCALE GENOMIC DNA]</scope>
    <source>
        <strain evidence="3 4">970</strain>
    </source>
</reference>
<feature type="domain" description="EF-hand" evidence="2">
    <location>
        <begin position="52"/>
        <end position="87"/>
    </location>
</feature>
<dbReference type="AlphaFoldDB" id="H8Z3D9"/>
<evidence type="ECO:0000313" key="4">
    <source>
        <dbReference type="Proteomes" id="UP000002964"/>
    </source>
</evidence>
<keyword evidence="1" id="KW-0472">Membrane</keyword>
<evidence type="ECO:0000259" key="2">
    <source>
        <dbReference type="PROSITE" id="PS50222"/>
    </source>
</evidence>
<keyword evidence="1" id="KW-0812">Transmembrane</keyword>
<organism evidence="3 4">
    <name type="scientific">Thiorhodovibrio frisius</name>
    <dbReference type="NCBI Taxonomy" id="631362"/>
    <lineage>
        <taxon>Bacteria</taxon>
        <taxon>Pseudomonadati</taxon>
        <taxon>Pseudomonadota</taxon>
        <taxon>Gammaproteobacteria</taxon>
        <taxon>Chromatiales</taxon>
        <taxon>Chromatiaceae</taxon>
        <taxon>Thiorhodovibrio</taxon>
    </lineage>
</organism>
<accession>H8Z3D9</accession>
<proteinExistence type="predicted"/>
<reference evidence="4" key="1">
    <citation type="submission" date="2011-06" db="EMBL/GenBank/DDBJ databases">
        <authorList>
            <consortium name="US DOE Joint Genome Institute (JGI-PGF)"/>
            <person name="Lucas S."/>
            <person name="Han J."/>
            <person name="Lapidus A."/>
            <person name="Cheng J.-F."/>
            <person name="Goodwin L."/>
            <person name="Pitluck S."/>
            <person name="Peters L."/>
            <person name="Land M.L."/>
            <person name="Hauser L."/>
            <person name="Vogl K."/>
            <person name="Liu Z."/>
            <person name="Overmann J."/>
            <person name="Frigaard N.-U."/>
            <person name="Bryant D.A."/>
            <person name="Woyke T.J."/>
        </authorList>
    </citation>
    <scope>NUCLEOTIDE SEQUENCE [LARGE SCALE GENOMIC DNA]</scope>
    <source>
        <strain evidence="4">970</strain>
    </source>
</reference>
<dbReference type="GO" id="GO:0005509">
    <property type="term" value="F:calcium ion binding"/>
    <property type="evidence" value="ECO:0007669"/>
    <property type="project" value="InterPro"/>
</dbReference>
<keyword evidence="1" id="KW-1133">Transmembrane helix</keyword>
<protein>
    <recommendedName>
        <fullName evidence="2">EF-hand domain-containing protein</fullName>
    </recommendedName>
</protein>
<dbReference type="eggNOG" id="ENOG502Z81F">
    <property type="taxonomic scope" value="Bacteria"/>
</dbReference>
<gene>
    <name evidence="3" type="ORF">Thi970DRAFT_02080</name>
</gene>
<feature type="transmembrane region" description="Helical" evidence="1">
    <location>
        <begin position="696"/>
        <end position="716"/>
    </location>
</feature>
<dbReference type="EMBL" id="JH603169">
    <property type="protein sequence ID" value="EIC21847.1"/>
    <property type="molecule type" value="Genomic_DNA"/>
</dbReference>
<name>H8Z3D9_9GAMM</name>
<sequence>MADTTKEPQPPHRWRFARVGSFNQVLLQSADDLRQLGELDQKLWATLSCPTTGLEFDQQTLELLDSNGDGRVRAQDLIEAVAWVCHRLKDPADLFSRAAALPLDAIDDSHPEGLTLRTAARHILDFLGEQEAQAITAEHTAESQRILASTRFNGDGVVTPNTAEEPALSAAIEDIIACVGSVPDRSGQDGIDQTLSERFFDAAEAYLVWWEKAHADDGQRLPLGDDTPQAFAALASVQAKIDDFFTRVRLAAFDASAADHLNPAEEDYAALAKATLSAHADSLAEFPIARITRGAELPLVDGLNPRWAAAVQAFRTRVITPLLGERDHLSEAQWQEITAAFEGYCDWAAKSSASPVAPLGPARVRELLHQQTRAALDSLIVEDCKAASLADAVLDVNRLVHYHQHLDTLLQSYVSLQDFYTPGRIAVFQAGTLYLDGRSCDLCIRVQDPNAHGELATLSQTFLVYCRCRRRDGEDEMTIVAAVTNGHARNLMVGRNGIFYDRQDRDWDATVIKVVTHPISVGEAAWLPYRRVGRAIAQWVERFSSERDKAIDDGSLKTISELTAHAQAGTPAKSPFDIARFAGIFAAIGLAIGAIGTALASIFGGLLEMQWWELPIDIAGLMLLISGPSMLLAFLKLHQRNLGPLLDGNGWAVNTRAKINIPFGSTLTRTARLPQGARLALGTAASRASARGPREWARAILLVVGLLALLLAWMYWNPEIPLAKHLQQWRDRLETIQSTQASAATAAEQDAKDGSPAQ</sequence>
<dbReference type="HOGENOM" id="CLU_367908_0_0_6"/>
<evidence type="ECO:0000313" key="3">
    <source>
        <dbReference type="EMBL" id="EIC21847.1"/>
    </source>
</evidence>
<dbReference type="InterPro" id="IPR002048">
    <property type="entry name" value="EF_hand_dom"/>
</dbReference>
<keyword evidence="4" id="KW-1185">Reference proteome</keyword>
<feature type="transmembrane region" description="Helical" evidence="1">
    <location>
        <begin position="618"/>
        <end position="635"/>
    </location>
</feature>
<dbReference type="PROSITE" id="PS50222">
    <property type="entry name" value="EF_HAND_2"/>
    <property type="match status" value="1"/>
</dbReference>
<feature type="transmembrane region" description="Helical" evidence="1">
    <location>
        <begin position="581"/>
        <end position="606"/>
    </location>
</feature>
<dbReference type="RefSeq" id="WP_009148431.1">
    <property type="nucleotide sequence ID" value="NZ_CP121471.1"/>
</dbReference>
<dbReference type="Proteomes" id="UP000002964">
    <property type="component" value="Unassembled WGS sequence"/>
</dbReference>